<sequence>QLLVRWFSNKDVLNFYNDENDPNWGLESFSHNSTVNSSSHNPTRRFAVFACSIHSSTLAYIFYAPLIVAAWRRVGYEVIVIFVGDFHLPEATSPRFNITRRFLRRMGAIVLKIQSNVSYATKISQLIRVFVGLLPTAVVKDEDGLITTDADLIPINSGQYEFDPRSDGFLINPLCCGNFQRRGSIYRMLPMSHVYLKKRTWRAILIQSKQRAELLFLNGSRELLSNNAQFSFQTINLYAHHEFSDIYDQNMVKGDSAWYMDQMLLSMLLTDYRGNHPSLVIAQRNLTERLDRDSGISYWNRSSFDQFGDAHLPHDEIFTPHYWEILNKLLRFLFTDTQVNIFNRYYYTYKLSGKKNY</sequence>
<gene>
    <name evidence="3" type="ORF">OVN521_LOCUS29507</name>
    <name evidence="2" type="ORF">WKI299_LOCUS3059</name>
</gene>
<evidence type="ECO:0000313" key="4">
    <source>
        <dbReference type="Proteomes" id="UP000663856"/>
    </source>
</evidence>
<keyword evidence="1" id="KW-0472">Membrane</keyword>
<reference evidence="2" key="1">
    <citation type="submission" date="2021-02" db="EMBL/GenBank/DDBJ databases">
        <authorList>
            <person name="Nowell W R."/>
        </authorList>
    </citation>
    <scope>NUCLEOTIDE SEQUENCE</scope>
</reference>
<proteinExistence type="predicted"/>
<dbReference type="EMBL" id="CAJNRF010000518">
    <property type="protein sequence ID" value="CAF1965509.1"/>
    <property type="molecule type" value="Genomic_DNA"/>
</dbReference>
<keyword evidence="1" id="KW-0812">Transmembrane</keyword>
<organism evidence="2 4">
    <name type="scientific">Rotaria magnacalcarata</name>
    <dbReference type="NCBI Taxonomy" id="392030"/>
    <lineage>
        <taxon>Eukaryota</taxon>
        <taxon>Metazoa</taxon>
        <taxon>Spiralia</taxon>
        <taxon>Gnathifera</taxon>
        <taxon>Rotifera</taxon>
        <taxon>Eurotatoria</taxon>
        <taxon>Bdelloidea</taxon>
        <taxon>Philodinida</taxon>
        <taxon>Philodinidae</taxon>
        <taxon>Rotaria</taxon>
    </lineage>
</organism>
<name>A0A816M8N5_9BILA</name>
<feature type="non-terminal residue" evidence="2">
    <location>
        <position position="1"/>
    </location>
</feature>
<protein>
    <submittedName>
        <fullName evidence="2">Uncharacterized protein</fullName>
    </submittedName>
</protein>
<accession>A0A816M8N5</accession>
<dbReference type="Proteomes" id="UP000663866">
    <property type="component" value="Unassembled WGS sequence"/>
</dbReference>
<dbReference type="AlphaFoldDB" id="A0A816M8N5"/>
<evidence type="ECO:0000313" key="3">
    <source>
        <dbReference type="EMBL" id="CAF4259961.1"/>
    </source>
</evidence>
<dbReference type="Proteomes" id="UP000663856">
    <property type="component" value="Unassembled WGS sequence"/>
</dbReference>
<comment type="caution">
    <text evidence="2">The sequence shown here is derived from an EMBL/GenBank/DDBJ whole genome shotgun (WGS) entry which is preliminary data.</text>
</comment>
<feature type="transmembrane region" description="Helical" evidence="1">
    <location>
        <begin position="46"/>
        <end position="71"/>
    </location>
</feature>
<evidence type="ECO:0000313" key="5">
    <source>
        <dbReference type="Proteomes" id="UP000663866"/>
    </source>
</evidence>
<evidence type="ECO:0000313" key="2">
    <source>
        <dbReference type="EMBL" id="CAF1965509.1"/>
    </source>
</evidence>
<keyword evidence="1" id="KW-1133">Transmembrane helix</keyword>
<keyword evidence="5" id="KW-1185">Reference proteome</keyword>
<evidence type="ECO:0000256" key="1">
    <source>
        <dbReference type="SAM" id="Phobius"/>
    </source>
</evidence>
<dbReference type="EMBL" id="CAJOBG010009155">
    <property type="protein sequence ID" value="CAF4259961.1"/>
    <property type="molecule type" value="Genomic_DNA"/>
</dbReference>